<keyword evidence="6" id="KW-1185">Reference proteome</keyword>
<evidence type="ECO:0000256" key="1">
    <source>
        <dbReference type="SAM" id="Coils"/>
    </source>
</evidence>
<evidence type="ECO:0000313" key="3">
    <source>
        <dbReference type="EMBL" id="AET04499.2"/>
    </source>
</evidence>
<dbReference type="InterPro" id="IPR017956">
    <property type="entry name" value="AT_hook_DNA-bd_motif"/>
</dbReference>
<dbReference type="EMBL" id="PSQE01000008">
    <property type="protein sequence ID" value="RHN42821.1"/>
    <property type="molecule type" value="Genomic_DNA"/>
</dbReference>
<dbReference type="eggNOG" id="ENOG502SBCN">
    <property type="taxonomic scope" value="Eukaryota"/>
</dbReference>
<dbReference type="Gramene" id="rna49313">
    <property type="protein sequence ID" value="RHN42821.1"/>
    <property type="gene ID" value="gene49313"/>
</dbReference>
<dbReference type="STRING" id="3880.G7L9M5"/>
<accession>G7L9M5</accession>
<evidence type="ECO:0000313" key="7">
    <source>
        <dbReference type="Proteomes" id="UP000265566"/>
    </source>
</evidence>
<dbReference type="KEGG" id="mtr:11436696"/>
<reference evidence="3 6" key="2">
    <citation type="journal article" date="2014" name="BMC Genomics">
        <title>An improved genome release (version Mt4.0) for the model legume Medicago truncatula.</title>
        <authorList>
            <person name="Tang H."/>
            <person name="Krishnakumar V."/>
            <person name="Bidwell S."/>
            <person name="Rosen B."/>
            <person name="Chan A."/>
            <person name="Zhou S."/>
            <person name="Gentzbittel L."/>
            <person name="Childs K.L."/>
            <person name="Yandell M."/>
            <person name="Gundlach H."/>
            <person name="Mayer K.F."/>
            <person name="Schwartz D.C."/>
            <person name="Town C.D."/>
        </authorList>
    </citation>
    <scope>GENOME REANNOTATION</scope>
    <source>
        <strain evidence="5 6">cv. Jemalong A17</strain>
    </source>
</reference>
<dbReference type="HOGENOM" id="CLU_555961_0_0_1"/>
<proteinExistence type="predicted"/>
<evidence type="ECO:0000313" key="6">
    <source>
        <dbReference type="Proteomes" id="UP000002051"/>
    </source>
</evidence>
<dbReference type="Proteomes" id="UP000002051">
    <property type="component" value="Chromosome 8"/>
</dbReference>
<feature type="compositionally biased region" description="Basic residues" evidence="2">
    <location>
        <begin position="31"/>
        <end position="47"/>
    </location>
</feature>
<protein>
    <submittedName>
        <fullName evidence="3">Plant phospholipase-like protein</fullName>
    </submittedName>
    <submittedName>
        <fullName evidence="4">Putative phospholipase, AT hook, DNA-binding protein</fullName>
    </submittedName>
</protein>
<accession>A0A0C3Y5F6</accession>
<feature type="compositionally biased region" description="Basic residues" evidence="2">
    <location>
        <begin position="1"/>
        <end position="16"/>
    </location>
</feature>
<dbReference type="EMBL" id="CM001224">
    <property type="protein sequence ID" value="AET04499.2"/>
    <property type="molecule type" value="Genomic_DNA"/>
</dbReference>
<feature type="coiled-coil region" evidence="1">
    <location>
        <begin position="411"/>
        <end position="449"/>
    </location>
</feature>
<sequence>MQPKKLGRGRPKKQKRERLDEESNIVIQPRKMGRTKKQKRKVGRPKKQKTENMDEDGNPSHSESTTNNNNQSQSWAVSARSRKQITPNSNMISDRCDLRFSKRLIETGATSLPRCSKPNISREHSSSSDSIQQLDVSANTINSANQVPEEGSDQVESMSRYLVQVVYPLTMEPELEHKEAENVENSTGGIPENMGELGEAEMSFSHNSNKMAGQIALEEKVPLEKESLSGKIQASNRFEENAPLEKQSLSGEIQASNRFEEVTNMKSISRAGCLSPSFSLKLTEVVDMVRNEDGDEVDSNVRSRPEDTINGYQVKPEFMPMLRKIIGKHGDIAKNCLAKSVKFRSVLLEMICGIISDLDEKNVKNTREEVLKTKIDQVDEIKSMKVEVEWLRTRLVEALDAREIMKKFVMLKEKTDDNRKLIEDVESELKECEEEKKEASERLREICDKETACKQRLAIAKEESATISTTVGYAKSKVKRFLKCSVVDGLF</sequence>
<dbReference type="PaxDb" id="3880-AET04499"/>
<name>G7L9M5_MEDTR</name>
<dbReference type="InterPro" id="IPR007942">
    <property type="entry name" value="PLipase-like"/>
</dbReference>
<reference evidence="5" key="3">
    <citation type="submission" date="2015-04" db="UniProtKB">
        <authorList>
            <consortium name="EnsemblPlants"/>
        </authorList>
    </citation>
    <scope>IDENTIFICATION</scope>
    <source>
        <strain evidence="5">cv. Jemalong A17</strain>
    </source>
</reference>
<dbReference type="SMART" id="SM00384">
    <property type="entry name" value="AT_hook"/>
    <property type="match status" value="2"/>
</dbReference>
<keyword evidence="4" id="KW-0238">DNA-binding</keyword>
<dbReference type="OrthoDB" id="1096033at2759"/>
<gene>
    <name evidence="5" type="primary">11436696</name>
    <name evidence="3" type="ordered locus">MTR_8g089440</name>
    <name evidence="4" type="ORF">MtrunA17_Chr8g0381111</name>
</gene>
<dbReference type="AlphaFoldDB" id="G7L9M5"/>
<evidence type="ECO:0000313" key="4">
    <source>
        <dbReference type="EMBL" id="RHN42821.1"/>
    </source>
</evidence>
<organism evidence="3 6">
    <name type="scientific">Medicago truncatula</name>
    <name type="common">Barrel medic</name>
    <name type="synonym">Medicago tribuloides</name>
    <dbReference type="NCBI Taxonomy" id="3880"/>
    <lineage>
        <taxon>Eukaryota</taxon>
        <taxon>Viridiplantae</taxon>
        <taxon>Streptophyta</taxon>
        <taxon>Embryophyta</taxon>
        <taxon>Tracheophyta</taxon>
        <taxon>Spermatophyta</taxon>
        <taxon>Magnoliopsida</taxon>
        <taxon>eudicotyledons</taxon>
        <taxon>Gunneridae</taxon>
        <taxon>Pentapetalae</taxon>
        <taxon>rosids</taxon>
        <taxon>fabids</taxon>
        <taxon>Fabales</taxon>
        <taxon>Fabaceae</taxon>
        <taxon>Papilionoideae</taxon>
        <taxon>50 kb inversion clade</taxon>
        <taxon>NPAAA clade</taxon>
        <taxon>Hologalegina</taxon>
        <taxon>IRL clade</taxon>
        <taxon>Trifolieae</taxon>
        <taxon>Medicago</taxon>
    </lineage>
</organism>
<dbReference type="GO" id="GO:0003677">
    <property type="term" value="F:DNA binding"/>
    <property type="evidence" value="ECO:0007669"/>
    <property type="project" value="UniProtKB-KW"/>
</dbReference>
<reference evidence="7" key="4">
    <citation type="journal article" date="2018" name="Nat. Plants">
        <title>Whole-genome landscape of Medicago truncatula symbiotic genes.</title>
        <authorList>
            <person name="Pecrix Y."/>
            <person name="Staton S.E."/>
            <person name="Sallet E."/>
            <person name="Lelandais-Briere C."/>
            <person name="Moreau S."/>
            <person name="Carrere S."/>
            <person name="Blein T."/>
            <person name="Jardinaud M.F."/>
            <person name="Latrasse D."/>
            <person name="Zouine M."/>
            <person name="Zahm M."/>
            <person name="Kreplak J."/>
            <person name="Mayjonade B."/>
            <person name="Satge C."/>
            <person name="Perez M."/>
            <person name="Cauet S."/>
            <person name="Marande W."/>
            <person name="Chantry-Darmon C."/>
            <person name="Lopez-Roques C."/>
            <person name="Bouchez O."/>
            <person name="Berard A."/>
            <person name="Debelle F."/>
            <person name="Munos S."/>
            <person name="Bendahmane A."/>
            <person name="Berges H."/>
            <person name="Niebel A."/>
            <person name="Buitink J."/>
            <person name="Frugier F."/>
            <person name="Benhamed M."/>
            <person name="Crespi M."/>
            <person name="Gouzy J."/>
            <person name="Gamas P."/>
        </authorList>
    </citation>
    <scope>NUCLEOTIDE SEQUENCE [LARGE SCALE GENOMIC DNA]</scope>
    <source>
        <strain evidence="7">cv. Jemalong A17</strain>
    </source>
</reference>
<feature type="region of interest" description="Disordered" evidence="2">
    <location>
        <begin position="111"/>
        <end position="131"/>
    </location>
</feature>
<feature type="region of interest" description="Disordered" evidence="2">
    <location>
        <begin position="1"/>
        <end position="90"/>
    </location>
</feature>
<reference evidence="4" key="5">
    <citation type="journal article" date="2018" name="Nat. Plants">
        <title>Whole-genome landscape of Medicago truncatula symbiotic genes.</title>
        <authorList>
            <person name="Pecrix Y."/>
            <person name="Gamas P."/>
            <person name="Carrere S."/>
        </authorList>
    </citation>
    <scope>NUCLEOTIDE SEQUENCE</scope>
    <source>
        <tissue evidence="4">Leaves</tissue>
    </source>
</reference>
<dbReference type="Pfam" id="PF05278">
    <property type="entry name" value="PEARLI-4"/>
    <property type="match status" value="1"/>
</dbReference>
<dbReference type="PANTHER" id="PTHR35358:SF10">
    <property type="entry name" value="PLANT PHOSPHOLIPASE-LIKE PROTEIN"/>
    <property type="match status" value="1"/>
</dbReference>
<dbReference type="PANTHER" id="PTHR35358">
    <property type="entry name" value="OS06G0711100 PROTEIN"/>
    <property type="match status" value="1"/>
</dbReference>
<dbReference type="Proteomes" id="UP000265566">
    <property type="component" value="Chromosome 8"/>
</dbReference>
<dbReference type="EnsemblPlants" id="AET04499">
    <property type="protein sequence ID" value="AET04499"/>
    <property type="gene ID" value="MTR_8g089440"/>
</dbReference>
<evidence type="ECO:0000256" key="2">
    <source>
        <dbReference type="SAM" id="MobiDB-lite"/>
    </source>
</evidence>
<reference evidence="3 6" key="1">
    <citation type="journal article" date="2011" name="Nature">
        <title>The Medicago genome provides insight into the evolution of rhizobial symbioses.</title>
        <authorList>
            <person name="Young N.D."/>
            <person name="Debelle F."/>
            <person name="Oldroyd G.E."/>
            <person name="Geurts R."/>
            <person name="Cannon S.B."/>
            <person name="Udvardi M.K."/>
            <person name="Benedito V.A."/>
            <person name="Mayer K.F."/>
            <person name="Gouzy J."/>
            <person name="Schoof H."/>
            <person name="Van de Peer Y."/>
            <person name="Proost S."/>
            <person name="Cook D.R."/>
            <person name="Meyers B.C."/>
            <person name="Spannagl M."/>
            <person name="Cheung F."/>
            <person name="De Mita S."/>
            <person name="Krishnakumar V."/>
            <person name="Gundlach H."/>
            <person name="Zhou S."/>
            <person name="Mudge J."/>
            <person name="Bharti A.K."/>
            <person name="Murray J.D."/>
            <person name="Naoumkina M.A."/>
            <person name="Rosen B."/>
            <person name="Silverstein K.A."/>
            <person name="Tang H."/>
            <person name="Rombauts S."/>
            <person name="Zhao P.X."/>
            <person name="Zhou P."/>
            <person name="Barbe V."/>
            <person name="Bardou P."/>
            <person name="Bechner M."/>
            <person name="Bellec A."/>
            <person name="Berger A."/>
            <person name="Berges H."/>
            <person name="Bidwell S."/>
            <person name="Bisseling T."/>
            <person name="Choisne N."/>
            <person name="Couloux A."/>
            <person name="Denny R."/>
            <person name="Deshpande S."/>
            <person name="Dai X."/>
            <person name="Doyle J.J."/>
            <person name="Dudez A.M."/>
            <person name="Farmer A.D."/>
            <person name="Fouteau S."/>
            <person name="Franken C."/>
            <person name="Gibelin C."/>
            <person name="Gish J."/>
            <person name="Goldstein S."/>
            <person name="Gonzalez A.J."/>
            <person name="Green P.J."/>
            <person name="Hallab A."/>
            <person name="Hartog M."/>
            <person name="Hua A."/>
            <person name="Humphray S.J."/>
            <person name="Jeong D.H."/>
            <person name="Jing Y."/>
            <person name="Jocker A."/>
            <person name="Kenton S.M."/>
            <person name="Kim D.J."/>
            <person name="Klee K."/>
            <person name="Lai H."/>
            <person name="Lang C."/>
            <person name="Lin S."/>
            <person name="Macmil S.L."/>
            <person name="Magdelenat G."/>
            <person name="Matthews L."/>
            <person name="McCorrison J."/>
            <person name="Monaghan E.L."/>
            <person name="Mun J.H."/>
            <person name="Najar F.Z."/>
            <person name="Nicholson C."/>
            <person name="Noirot C."/>
            <person name="O'Bleness M."/>
            <person name="Paule C.R."/>
            <person name="Poulain J."/>
            <person name="Prion F."/>
            <person name="Qin B."/>
            <person name="Qu C."/>
            <person name="Retzel E.F."/>
            <person name="Riddle C."/>
            <person name="Sallet E."/>
            <person name="Samain S."/>
            <person name="Samson N."/>
            <person name="Sanders I."/>
            <person name="Saurat O."/>
            <person name="Scarpelli C."/>
            <person name="Schiex T."/>
            <person name="Segurens B."/>
            <person name="Severin A.J."/>
            <person name="Sherrier D.J."/>
            <person name="Shi R."/>
            <person name="Sims S."/>
            <person name="Singer S.R."/>
            <person name="Sinharoy S."/>
            <person name="Sterck L."/>
            <person name="Viollet A."/>
            <person name="Wang B.B."/>
            <person name="Wang K."/>
            <person name="Wang M."/>
            <person name="Wang X."/>
            <person name="Warfsmann J."/>
            <person name="Weissenbach J."/>
            <person name="White D.D."/>
            <person name="White J.D."/>
            <person name="Wiley G.B."/>
            <person name="Wincker P."/>
            <person name="Xing Y."/>
            <person name="Yang L."/>
            <person name="Yao Z."/>
            <person name="Ying F."/>
            <person name="Zhai J."/>
            <person name="Zhou L."/>
            <person name="Zuber A."/>
            <person name="Denarie J."/>
            <person name="Dixon R.A."/>
            <person name="May G.D."/>
            <person name="Schwartz D.C."/>
            <person name="Rogers J."/>
            <person name="Quetier F."/>
            <person name="Town C.D."/>
            <person name="Roe B.A."/>
        </authorList>
    </citation>
    <scope>NUCLEOTIDE SEQUENCE [LARGE SCALE GENOMIC DNA]</scope>
    <source>
        <strain evidence="3">A17</strain>
        <strain evidence="5 6">cv. Jemalong A17</strain>
    </source>
</reference>
<keyword evidence="1" id="KW-0175">Coiled coil</keyword>
<evidence type="ECO:0000313" key="5">
    <source>
        <dbReference type="EnsemblPlants" id="AET04499"/>
    </source>
</evidence>
<feature type="compositionally biased region" description="Low complexity" evidence="2">
    <location>
        <begin position="59"/>
        <end position="74"/>
    </location>
</feature>